<accession>A0A812RV68</accession>
<proteinExistence type="predicted"/>
<name>A0A812RV68_9DINO</name>
<organism evidence="1 2">
    <name type="scientific">Symbiodinium natans</name>
    <dbReference type="NCBI Taxonomy" id="878477"/>
    <lineage>
        <taxon>Eukaryota</taxon>
        <taxon>Sar</taxon>
        <taxon>Alveolata</taxon>
        <taxon>Dinophyceae</taxon>
        <taxon>Suessiales</taxon>
        <taxon>Symbiodiniaceae</taxon>
        <taxon>Symbiodinium</taxon>
    </lineage>
</organism>
<reference evidence="1" key="1">
    <citation type="submission" date="2021-02" db="EMBL/GenBank/DDBJ databases">
        <authorList>
            <person name="Dougan E. K."/>
            <person name="Rhodes N."/>
            <person name="Thang M."/>
            <person name="Chan C."/>
        </authorList>
    </citation>
    <scope>NUCLEOTIDE SEQUENCE</scope>
</reference>
<comment type="caution">
    <text evidence="1">The sequence shown here is derived from an EMBL/GenBank/DDBJ whole genome shotgun (WGS) entry which is preliminary data.</text>
</comment>
<dbReference type="Proteomes" id="UP000604046">
    <property type="component" value="Unassembled WGS sequence"/>
</dbReference>
<sequence length="152" mass="16778">MGDFANNPMGMIPLRKLIAQAGYTWQEYQDHLYKSMALLSFFKALPPETANAYVHSVELCSSPSKLSGCSQEDACCIAMFRTLQAQTTVDIITSRSYSTNVVDGPILWKLEPPTGYTTQALVHWNQIALAVVVASTDGLLADLARDSAFWRI</sequence>
<evidence type="ECO:0000313" key="1">
    <source>
        <dbReference type="EMBL" id="CAE7456993.1"/>
    </source>
</evidence>
<dbReference type="AlphaFoldDB" id="A0A812RV68"/>
<keyword evidence="2" id="KW-1185">Reference proteome</keyword>
<gene>
    <name evidence="1" type="primary">Cant1</name>
    <name evidence="1" type="ORF">SNAT2548_LOCUS25243</name>
</gene>
<dbReference type="EMBL" id="CAJNDS010002384">
    <property type="protein sequence ID" value="CAE7456993.1"/>
    <property type="molecule type" value="Genomic_DNA"/>
</dbReference>
<evidence type="ECO:0000313" key="2">
    <source>
        <dbReference type="Proteomes" id="UP000604046"/>
    </source>
</evidence>
<protein>
    <submittedName>
        <fullName evidence="1">Cant1 protein</fullName>
    </submittedName>
</protein>